<evidence type="ECO:0000313" key="17">
    <source>
        <dbReference type="Proteomes" id="UP000234545"/>
    </source>
</evidence>
<feature type="binding site" evidence="13">
    <location>
        <position position="68"/>
    </location>
    <ligand>
        <name>Mg(2+)</name>
        <dbReference type="ChEBI" id="CHEBI:18420"/>
        <label>2</label>
    </ligand>
</feature>
<dbReference type="GO" id="GO:0000287">
    <property type="term" value="F:magnesium ion binding"/>
    <property type="evidence" value="ECO:0007669"/>
    <property type="project" value="UniProtKB-UniRule"/>
</dbReference>
<keyword evidence="5 13" id="KW-0255">Endonuclease</keyword>
<reference evidence="16 17" key="1">
    <citation type="submission" date="2017-12" db="EMBL/GenBank/DDBJ databases">
        <title>Phylogenetic diversity of female urinary microbiome.</title>
        <authorList>
            <person name="Thomas-White K."/>
            <person name="Wolfe A.J."/>
        </authorList>
    </citation>
    <scope>NUCLEOTIDE SEQUENCE [LARGE SCALE GENOMIC DNA]</scope>
    <source>
        <strain evidence="16 17">UMB0250</strain>
    </source>
</reference>
<dbReference type="InterPro" id="IPR002176">
    <property type="entry name" value="X-over_junc_endoDNase_RuvC"/>
</dbReference>
<comment type="subunit">
    <text evidence="13">Homodimer which binds Holliday junction (HJ) DNA. The HJ becomes 2-fold symmetrical on binding to RuvC with unstacked arms; it has a different conformation from HJ DNA in complex with RuvA. In the full resolvosome a probable DNA-RuvA(4)-RuvB(12)-RuvC(2) complex forms which resolves the HJ.</text>
</comment>
<comment type="cofactor">
    <cofactor evidence="13">
        <name>Mg(2+)</name>
        <dbReference type="ChEBI" id="CHEBI:18420"/>
    </cofactor>
    <text evidence="13">Binds 2 Mg(2+) ion per subunit.</text>
</comment>
<accession>A0A2I1I624</accession>
<name>A0A2I1I624_9ACTO</name>
<feature type="binding site" evidence="13">
    <location>
        <position position="7"/>
    </location>
    <ligand>
        <name>Mg(2+)</name>
        <dbReference type="ChEBI" id="CHEBI:18420"/>
        <label>1</label>
    </ligand>
</feature>
<dbReference type="PANTHER" id="PTHR30194:SF3">
    <property type="entry name" value="CROSSOVER JUNCTION ENDODEOXYRIBONUCLEASE RUVC"/>
    <property type="match status" value="1"/>
</dbReference>
<feature type="region of interest" description="Disordered" evidence="15">
    <location>
        <begin position="187"/>
        <end position="209"/>
    </location>
</feature>
<dbReference type="InterPro" id="IPR036397">
    <property type="entry name" value="RNaseH_sf"/>
</dbReference>
<evidence type="ECO:0000256" key="1">
    <source>
        <dbReference type="ARBA" id="ARBA00009518"/>
    </source>
</evidence>
<dbReference type="AlphaFoldDB" id="A0A2I1I624"/>
<evidence type="ECO:0000256" key="9">
    <source>
        <dbReference type="ARBA" id="ARBA00023125"/>
    </source>
</evidence>
<evidence type="ECO:0000256" key="14">
    <source>
        <dbReference type="NCBIfam" id="TIGR00228"/>
    </source>
</evidence>
<organism evidence="16 17">
    <name type="scientific">Schaalia turicensis</name>
    <dbReference type="NCBI Taxonomy" id="131111"/>
    <lineage>
        <taxon>Bacteria</taxon>
        <taxon>Bacillati</taxon>
        <taxon>Actinomycetota</taxon>
        <taxon>Actinomycetes</taxon>
        <taxon>Actinomycetales</taxon>
        <taxon>Actinomycetaceae</taxon>
        <taxon>Schaalia</taxon>
    </lineage>
</organism>
<evidence type="ECO:0000313" key="16">
    <source>
        <dbReference type="EMBL" id="PKY66577.1"/>
    </source>
</evidence>
<dbReference type="PRINTS" id="PR00696">
    <property type="entry name" value="RSOLVASERUVC"/>
</dbReference>
<dbReference type="InterPro" id="IPR012337">
    <property type="entry name" value="RNaseH-like_sf"/>
</dbReference>
<proteinExistence type="inferred from homology"/>
<dbReference type="GO" id="GO:0006281">
    <property type="term" value="P:DNA repair"/>
    <property type="evidence" value="ECO:0007669"/>
    <property type="project" value="UniProtKB-UniRule"/>
</dbReference>
<feature type="active site" evidence="13">
    <location>
        <position position="7"/>
    </location>
</feature>
<evidence type="ECO:0000256" key="7">
    <source>
        <dbReference type="ARBA" id="ARBA00022801"/>
    </source>
</evidence>
<evidence type="ECO:0000256" key="3">
    <source>
        <dbReference type="ARBA" id="ARBA00022722"/>
    </source>
</evidence>
<evidence type="ECO:0000256" key="5">
    <source>
        <dbReference type="ARBA" id="ARBA00022759"/>
    </source>
</evidence>
<dbReference type="OrthoDB" id="9805499at2"/>
<dbReference type="GO" id="GO:0008821">
    <property type="term" value="F:crossover junction DNA endonuclease activity"/>
    <property type="evidence" value="ECO:0007669"/>
    <property type="project" value="UniProtKB-UniRule"/>
</dbReference>
<comment type="subcellular location">
    <subcellularLocation>
        <location evidence="13">Cytoplasm</location>
    </subcellularLocation>
</comment>
<comment type="function">
    <text evidence="13">The RuvA-RuvB-RuvC complex processes Holliday junction (HJ) DNA during genetic recombination and DNA repair. Endonuclease that resolves HJ intermediates. Cleaves cruciform DNA by making single-stranded nicks across the HJ at symmetrical positions within the homologous arms, yielding a 5'-phosphate and a 3'-hydroxyl group; requires a central core of homology in the junction. The consensus cleavage sequence is 5'-(A/T)TT(C/G)-3'. Cleavage occurs on the 3'-side of the TT dinucleotide at the point of strand exchange. HJ branch migration catalyzed by RuvA-RuvB allows RuvC to scan DNA until it finds its consensus sequence, where it cleaves and resolves the cruciform DNA.</text>
</comment>
<evidence type="ECO:0000256" key="6">
    <source>
        <dbReference type="ARBA" id="ARBA00022763"/>
    </source>
</evidence>
<sequence length="209" mass="22117">MRVMGIDPGITRCGLGVVDVDESRRATLVYVGVARSNKDIATHFRLRTIADAIDNVIAQYQPEVVAIERVFAQDNLQSVTTTMQVMGAAMTCVARAGLPMAVHTPSEVKSAVSGNGNADKAQVQAMVSRILRLSKPPKPADAADALAIAICHAWRGTGLLGVGDDSSVSVSISGRLTSKGAMTPAQRAWAEAQAAQRRTGAVDPRLRRK</sequence>
<keyword evidence="7 13" id="KW-0378">Hydrolase</keyword>
<keyword evidence="8 13" id="KW-0460">Magnesium</keyword>
<keyword evidence="9 13" id="KW-0238">DNA-binding</keyword>
<dbReference type="EC" id="3.1.21.10" evidence="13 14"/>
<feature type="compositionally biased region" description="Low complexity" evidence="15">
    <location>
        <begin position="187"/>
        <end position="198"/>
    </location>
</feature>
<dbReference type="RefSeq" id="WP_101627789.1">
    <property type="nucleotide sequence ID" value="NZ_PKKJ01000002.1"/>
</dbReference>
<feature type="binding site" evidence="13">
    <location>
        <position position="141"/>
    </location>
    <ligand>
        <name>Mg(2+)</name>
        <dbReference type="ChEBI" id="CHEBI:18420"/>
        <label>1</label>
    </ligand>
</feature>
<keyword evidence="2 13" id="KW-0963">Cytoplasm</keyword>
<comment type="caution">
    <text evidence="16">The sequence shown here is derived from an EMBL/GenBank/DDBJ whole genome shotgun (WGS) entry which is preliminary data.</text>
</comment>
<keyword evidence="3 13" id="KW-0540">Nuclease</keyword>
<dbReference type="PROSITE" id="PS01321">
    <property type="entry name" value="RUVC"/>
    <property type="match status" value="1"/>
</dbReference>
<feature type="active site" evidence="13">
    <location>
        <position position="68"/>
    </location>
</feature>
<comment type="catalytic activity">
    <reaction evidence="12 13">
        <text>Endonucleolytic cleavage at a junction such as a reciprocal single-stranded crossover between two homologous DNA duplexes (Holliday junction).</text>
        <dbReference type="EC" id="3.1.21.10"/>
    </reaction>
</comment>
<evidence type="ECO:0000256" key="15">
    <source>
        <dbReference type="SAM" id="MobiDB-lite"/>
    </source>
</evidence>
<dbReference type="GO" id="GO:0048476">
    <property type="term" value="C:Holliday junction resolvase complex"/>
    <property type="evidence" value="ECO:0007669"/>
    <property type="project" value="UniProtKB-UniRule"/>
</dbReference>
<evidence type="ECO:0000256" key="2">
    <source>
        <dbReference type="ARBA" id="ARBA00022490"/>
    </source>
</evidence>
<dbReference type="HAMAP" id="MF_00034">
    <property type="entry name" value="RuvC"/>
    <property type="match status" value="1"/>
</dbReference>
<dbReference type="EMBL" id="PKKJ01000002">
    <property type="protein sequence ID" value="PKY66577.1"/>
    <property type="molecule type" value="Genomic_DNA"/>
</dbReference>
<keyword evidence="4 13" id="KW-0479">Metal-binding</keyword>
<dbReference type="FunFam" id="3.30.420.10:FF:000002">
    <property type="entry name" value="Crossover junction endodeoxyribonuclease RuvC"/>
    <property type="match status" value="1"/>
</dbReference>
<protein>
    <recommendedName>
        <fullName evidence="13 14">Crossover junction endodeoxyribonuclease RuvC</fullName>
        <ecNumber evidence="13 14">3.1.21.10</ecNumber>
    </recommendedName>
    <alternativeName>
        <fullName evidence="13">Holliday junction nuclease RuvC</fullName>
    </alternativeName>
    <alternativeName>
        <fullName evidence="13">Holliday junction resolvase RuvC</fullName>
    </alternativeName>
</protein>
<dbReference type="InterPro" id="IPR020563">
    <property type="entry name" value="X-over_junc_endoDNase_Mg_BS"/>
</dbReference>
<dbReference type="GO" id="GO:0005737">
    <property type="term" value="C:cytoplasm"/>
    <property type="evidence" value="ECO:0007669"/>
    <property type="project" value="UniProtKB-SubCell"/>
</dbReference>
<dbReference type="Proteomes" id="UP000234545">
    <property type="component" value="Unassembled WGS sequence"/>
</dbReference>
<comment type="similarity">
    <text evidence="1 13">Belongs to the RuvC family.</text>
</comment>
<gene>
    <name evidence="13" type="primary">ruvC</name>
    <name evidence="16" type="ORF">CYJ25_03320</name>
</gene>
<keyword evidence="11 13" id="KW-0234">DNA repair</keyword>
<evidence type="ECO:0000256" key="10">
    <source>
        <dbReference type="ARBA" id="ARBA00023172"/>
    </source>
</evidence>
<dbReference type="Pfam" id="PF02075">
    <property type="entry name" value="RuvC"/>
    <property type="match status" value="1"/>
</dbReference>
<dbReference type="GO" id="GO:0003677">
    <property type="term" value="F:DNA binding"/>
    <property type="evidence" value="ECO:0007669"/>
    <property type="project" value="UniProtKB-KW"/>
</dbReference>
<evidence type="ECO:0000256" key="13">
    <source>
        <dbReference type="HAMAP-Rule" id="MF_00034"/>
    </source>
</evidence>
<dbReference type="SUPFAM" id="SSF53098">
    <property type="entry name" value="Ribonuclease H-like"/>
    <property type="match status" value="1"/>
</dbReference>
<keyword evidence="10 13" id="KW-0233">DNA recombination</keyword>
<dbReference type="NCBIfam" id="TIGR00228">
    <property type="entry name" value="ruvC"/>
    <property type="match status" value="1"/>
</dbReference>
<dbReference type="PANTHER" id="PTHR30194">
    <property type="entry name" value="CROSSOVER JUNCTION ENDODEOXYRIBONUCLEASE RUVC"/>
    <property type="match status" value="1"/>
</dbReference>
<evidence type="ECO:0000256" key="11">
    <source>
        <dbReference type="ARBA" id="ARBA00023204"/>
    </source>
</evidence>
<dbReference type="GO" id="GO:0006310">
    <property type="term" value="P:DNA recombination"/>
    <property type="evidence" value="ECO:0007669"/>
    <property type="project" value="UniProtKB-UniRule"/>
</dbReference>
<evidence type="ECO:0000256" key="4">
    <source>
        <dbReference type="ARBA" id="ARBA00022723"/>
    </source>
</evidence>
<evidence type="ECO:0000256" key="8">
    <source>
        <dbReference type="ARBA" id="ARBA00022842"/>
    </source>
</evidence>
<dbReference type="CDD" id="cd16962">
    <property type="entry name" value="RuvC"/>
    <property type="match status" value="1"/>
</dbReference>
<feature type="active site" evidence="13">
    <location>
        <position position="141"/>
    </location>
</feature>
<dbReference type="Gene3D" id="3.30.420.10">
    <property type="entry name" value="Ribonuclease H-like superfamily/Ribonuclease H"/>
    <property type="match status" value="1"/>
</dbReference>
<evidence type="ECO:0000256" key="12">
    <source>
        <dbReference type="ARBA" id="ARBA00029354"/>
    </source>
</evidence>
<keyword evidence="6 13" id="KW-0227">DNA damage</keyword>